<evidence type="ECO:0000313" key="4">
    <source>
        <dbReference type="Proteomes" id="UP000518091"/>
    </source>
</evidence>
<reference evidence="2 4" key="2">
    <citation type="submission" date="2020-07" db="EMBL/GenBank/DDBJ databases">
        <title>Identification of Halomonas strains.</title>
        <authorList>
            <person name="Xiao Z."/>
            <person name="Shen J."/>
        </authorList>
    </citation>
    <scope>NUCLEOTIDE SEQUENCE [LARGE SCALE GENOMIC DNA]</scope>
    <source>
        <strain evidence="2 4">DSM 17331</strain>
    </source>
</reference>
<gene>
    <name evidence="2" type="ORF">H1D44_19990</name>
    <name evidence="3" type="ORF">HOP48_20175</name>
</gene>
<accession>A0A7W0AF92</accession>
<organism evidence="2 4">
    <name type="scientific">Billgrantia kenyensis</name>
    <dbReference type="NCBI Taxonomy" id="321266"/>
    <lineage>
        <taxon>Bacteria</taxon>
        <taxon>Pseudomonadati</taxon>
        <taxon>Pseudomonadota</taxon>
        <taxon>Gammaproteobacteria</taxon>
        <taxon>Oceanospirillales</taxon>
        <taxon>Halomonadaceae</taxon>
        <taxon>Billgrantia</taxon>
    </lineage>
</organism>
<keyword evidence="5" id="KW-1185">Reference proteome</keyword>
<dbReference type="EMBL" id="JABFUB010000038">
    <property type="protein sequence ID" value="MCG6663843.1"/>
    <property type="molecule type" value="Genomic_DNA"/>
</dbReference>
<evidence type="ECO:0000313" key="5">
    <source>
        <dbReference type="Proteomes" id="UP000814353"/>
    </source>
</evidence>
<dbReference type="Proteomes" id="UP000814353">
    <property type="component" value="Unassembled WGS sequence"/>
</dbReference>
<dbReference type="InterPro" id="IPR001173">
    <property type="entry name" value="Glyco_trans_2-like"/>
</dbReference>
<dbReference type="RefSeq" id="WP_181517033.1">
    <property type="nucleotide sequence ID" value="NZ_JABFUB010000038.1"/>
</dbReference>
<keyword evidence="2" id="KW-0808">Transferase</keyword>
<dbReference type="PANTHER" id="PTHR43685">
    <property type="entry name" value="GLYCOSYLTRANSFERASE"/>
    <property type="match status" value="1"/>
</dbReference>
<name>A0A7W0AF92_9GAMM</name>
<dbReference type="Pfam" id="PF00535">
    <property type="entry name" value="Glycos_transf_2"/>
    <property type="match status" value="1"/>
</dbReference>
<dbReference type="EMBL" id="JACEFT010000051">
    <property type="protein sequence ID" value="MBA2781161.1"/>
    <property type="molecule type" value="Genomic_DNA"/>
</dbReference>
<sequence length="321" mass="36692">MKGPKYKISVVIPVYNCADLLEASITSALRQRGCDTEVIIVDDASSDDIESVVSLFKSNKRVRYFKLLKNQGPSFARNTAIKFAKHDWIVILDADDTIDSLRSLKLIEVAVKLDLDIVLDDQIMYSRTMEGISCLASRSESIPLIRNLSEFNYIDLDCLISNPQLGILQPVFKRSCLTRVAKIYNENYRYGEDYDLLVRLVAVGCRLGYIPEAYYHVNIREFSLTADRKKMFEGMIEVYRSLLKNSEVPLEMEQESALINNIRLASRTIAYAELSNSLKKKLFFQSLKCFITYPNLALQIPKRLPGLIVKSVKVYGKRWIS</sequence>
<dbReference type="Gene3D" id="3.90.550.10">
    <property type="entry name" value="Spore Coat Polysaccharide Biosynthesis Protein SpsA, Chain A"/>
    <property type="match status" value="1"/>
</dbReference>
<feature type="domain" description="Glycosyltransferase 2-like" evidence="1">
    <location>
        <begin position="9"/>
        <end position="125"/>
    </location>
</feature>
<dbReference type="PANTHER" id="PTHR43685:SF2">
    <property type="entry name" value="GLYCOSYLTRANSFERASE 2-LIKE DOMAIN-CONTAINING PROTEIN"/>
    <property type="match status" value="1"/>
</dbReference>
<dbReference type="SUPFAM" id="SSF53448">
    <property type="entry name" value="Nucleotide-diphospho-sugar transferases"/>
    <property type="match status" value="1"/>
</dbReference>
<evidence type="ECO:0000313" key="3">
    <source>
        <dbReference type="EMBL" id="MCG6663843.1"/>
    </source>
</evidence>
<proteinExistence type="predicted"/>
<dbReference type="CDD" id="cd00761">
    <property type="entry name" value="Glyco_tranf_GTA_type"/>
    <property type="match status" value="1"/>
</dbReference>
<dbReference type="InterPro" id="IPR029044">
    <property type="entry name" value="Nucleotide-diphossugar_trans"/>
</dbReference>
<comment type="caution">
    <text evidence="2">The sequence shown here is derived from an EMBL/GenBank/DDBJ whole genome shotgun (WGS) entry which is preliminary data.</text>
</comment>
<evidence type="ECO:0000259" key="1">
    <source>
        <dbReference type="Pfam" id="PF00535"/>
    </source>
</evidence>
<reference evidence="3 5" key="1">
    <citation type="submission" date="2020-05" db="EMBL/GenBank/DDBJ databases">
        <title>Comparative genomic analysis of denitrifying bacteria from Halomonas genus.</title>
        <authorList>
            <person name="Wang L."/>
            <person name="Shao Z."/>
        </authorList>
    </citation>
    <scope>NUCLEOTIDE SEQUENCE [LARGE SCALE GENOMIC DNA]</scope>
    <source>
        <strain evidence="3 5">DSM 17331</strain>
    </source>
</reference>
<dbReference type="Proteomes" id="UP000518091">
    <property type="component" value="Unassembled WGS sequence"/>
</dbReference>
<evidence type="ECO:0000313" key="2">
    <source>
        <dbReference type="EMBL" id="MBA2781161.1"/>
    </source>
</evidence>
<dbReference type="AlphaFoldDB" id="A0A7W0AF92"/>
<protein>
    <submittedName>
        <fullName evidence="2">Glycosyltransferase family 2 protein</fullName>
    </submittedName>
</protein>
<dbReference type="GO" id="GO:0016740">
    <property type="term" value="F:transferase activity"/>
    <property type="evidence" value="ECO:0007669"/>
    <property type="project" value="UniProtKB-KW"/>
</dbReference>
<dbReference type="InterPro" id="IPR050834">
    <property type="entry name" value="Glycosyltransf_2"/>
</dbReference>